<dbReference type="PROSITE" id="PS00154">
    <property type="entry name" value="ATPASE_E1_E2"/>
    <property type="match status" value="1"/>
</dbReference>
<dbReference type="InterPro" id="IPR023298">
    <property type="entry name" value="ATPase_P-typ_TM_dom_sf"/>
</dbReference>
<dbReference type="GO" id="GO:0006883">
    <property type="term" value="P:intracellular sodium ion homeostasis"/>
    <property type="evidence" value="ECO:0007669"/>
    <property type="project" value="TreeGrafter"/>
</dbReference>
<sequence>MTAAIEVLHDRVPGRLRLRHNRLYRRPELGAHLEKGLHRLARRIRVNPRTATLTVEFDPAHRQEVLEQLSKLLQSPVVNSFHPVAAHPGRAPQPTARWHAMTPAQVLEMLDTSPQGLSPEVVRQRLRHYGSNVLKSGTGRSTAEILWEQVATPPVLLLGVSAVISVLTGGLLDAGVIIAVVGINTAIGYFTESTSERIIHALDSLTPLYADVIRAGRPMRIPIEELVPGDVICLTPGSYIGADARLLEAANLTVDESTLTGESLPVSKQAKAVLEPLIPLADRCNLVFRGTVVTGGSGKAVVVATGSATEIGIIQSLLQAATPPQTSMQRQLDRLGMELALLSSGICVLVFVVGVVRGLPFLEMLRAAISLAVAAVPEGLPTVATTTLALGVRRMRGQKVLIRQLNAVENLGAVQVVCFDKTGTLTLNRMYVTRIATAAGILKAESGRLFLEGKAVAPDEDPALAQLLEAGVLCSEVTENGGELDGSPTEKALYQCARDAGIDTGKLHRRHPRVRILHRADNRPYMATWHRNDDGTFRIAVKGNPETVLALCRWQLQDGSRQPLTEEARRAILATNEAMAGQALRVLGVAAGQTDDPQGELGHLTWLGMVGMEDAIRPGTAELIARFHRAGIDTVMITGDQSATAASVAQRLNLSGDKPLEILDSTRLDQVEPEVLRNLVQDVTVFARVSPAHKLKIIQALQANGKVVAMIGDGINDAPALKAADVGVAMGKRGSDVARLAADVVLEDDNLATLHIAIEQGRTLYNNTRKSLRFLLSTNLSEIEVMLLGVILGAGEVLTPMQLLWINLFTDIFPGLALALEPPEADVMEKPPRDPQEPILSRRHLWNIAREGAVITGGAFATYAYAKSRHASPQAASGLTFQTLTVAQLLHSFSCRSEKTAWHFFGNPYLNAAMGGSLALQLGTLVPPLRRLLSLPPPTLADMGAVAAGATLPLLVNETSKRVIQT</sequence>
<dbReference type="Proteomes" id="UP001321825">
    <property type="component" value="Chromosome"/>
</dbReference>
<dbReference type="Gene3D" id="3.40.1110.10">
    <property type="entry name" value="Calcium-transporting ATPase, cytoplasmic domain N"/>
    <property type="match status" value="1"/>
</dbReference>
<dbReference type="AlphaFoldDB" id="A0AAU9BQD5"/>
<dbReference type="PRINTS" id="PR00119">
    <property type="entry name" value="CATATPASE"/>
</dbReference>
<dbReference type="InterPro" id="IPR023214">
    <property type="entry name" value="HAD_sf"/>
</dbReference>
<evidence type="ECO:0000313" key="12">
    <source>
        <dbReference type="Proteomes" id="UP001321825"/>
    </source>
</evidence>
<dbReference type="InterPro" id="IPR008250">
    <property type="entry name" value="ATPase_P-typ_transduc_dom_A_sf"/>
</dbReference>
<dbReference type="Pfam" id="PF00690">
    <property type="entry name" value="Cation_ATPase_N"/>
    <property type="match status" value="1"/>
</dbReference>
<evidence type="ECO:0000259" key="10">
    <source>
        <dbReference type="SMART" id="SM00831"/>
    </source>
</evidence>
<dbReference type="InterPro" id="IPR050510">
    <property type="entry name" value="Cation_transp_ATPase_P-type"/>
</dbReference>
<keyword evidence="6" id="KW-1278">Translocase</keyword>
<dbReference type="InterPro" id="IPR023299">
    <property type="entry name" value="ATPase_P-typ_cyto_dom_N"/>
</dbReference>
<dbReference type="NCBIfam" id="TIGR01494">
    <property type="entry name" value="ATPase_P-type"/>
    <property type="match status" value="2"/>
</dbReference>
<dbReference type="InterPro" id="IPR004014">
    <property type="entry name" value="ATPase_P-typ_cation-transptr_N"/>
</dbReference>
<evidence type="ECO:0000256" key="1">
    <source>
        <dbReference type="ARBA" id="ARBA00004141"/>
    </source>
</evidence>
<dbReference type="EMBL" id="AP024714">
    <property type="protein sequence ID" value="BCX80636.1"/>
    <property type="molecule type" value="Genomic_DNA"/>
</dbReference>
<evidence type="ECO:0000256" key="2">
    <source>
        <dbReference type="ARBA" id="ARBA00005675"/>
    </source>
</evidence>
<dbReference type="InterPro" id="IPR018303">
    <property type="entry name" value="ATPase_P-typ_P_site"/>
</dbReference>
<dbReference type="SUPFAM" id="SSF81660">
    <property type="entry name" value="Metal cation-transporting ATPase, ATP-binding domain N"/>
    <property type="match status" value="1"/>
</dbReference>
<dbReference type="Gene3D" id="1.20.1110.10">
    <property type="entry name" value="Calcium-transporting ATPase, transmembrane domain"/>
    <property type="match status" value="1"/>
</dbReference>
<evidence type="ECO:0000256" key="3">
    <source>
        <dbReference type="ARBA" id="ARBA00022692"/>
    </source>
</evidence>
<dbReference type="SUPFAM" id="SSF81653">
    <property type="entry name" value="Calcium ATPase, transduction domain A"/>
    <property type="match status" value="1"/>
</dbReference>
<dbReference type="SUPFAM" id="SSF81665">
    <property type="entry name" value="Calcium ATPase, transmembrane domain M"/>
    <property type="match status" value="1"/>
</dbReference>
<dbReference type="InterPro" id="IPR036412">
    <property type="entry name" value="HAD-like_sf"/>
</dbReference>
<dbReference type="PANTHER" id="PTHR43294:SF20">
    <property type="entry name" value="P-TYPE ATPASE"/>
    <property type="match status" value="1"/>
</dbReference>
<gene>
    <name evidence="11" type="ORF">MIT9_P0210</name>
</gene>
<dbReference type="KEGG" id="mcau:MIT9_P0210"/>
<proteinExistence type="inferred from homology"/>
<dbReference type="InterPro" id="IPR059000">
    <property type="entry name" value="ATPase_P-type_domA"/>
</dbReference>
<dbReference type="Pfam" id="PF08282">
    <property type="entry name" value="Hydrolase_3"/>
    <property type="match status" value="1"/>
</dbReference>
<dbReference type="InterPro" id="IPR001757">
    <property type="entry name" value="P_typ_ATPase"/>
</dbReference>
<feature type="transmembrane region" description="Helical" evidence="9">
    <location>
        <begin position="335"/>
        <end position="356"/>
    </location>
</feature>
<comment type="subcellular location">
    <subcellularLocation>
        <location evidence="1">Membrane</location>
        <topology evidence="1">Multi-pass membrane protein</topology>
    </subcellularLocation>
</comment>
<keyword evidence="5" id="KW-0067">ATP-binding</keyword>
<dbReference type="SUPFAM" id="SSF56784">
    <property type="entry name" value="HAD-like"/>
    <property type="match status" value="1"/>
</dbReference>
<protein>
    <submittedName>
        <fullName evidence="11">P-type Ca2+ transporter type 2C</fullName>
    </submittedName>
</protein>
<reference evidence="12" key="1">
    <citation type="journal article" date="2024" name="Int. J. Syst. Evol. Microbiol.">
        <title>Methylomarinovum tepidoasis sp. nov., a moderately thermophilic methanotroph of the family Methylothermaceae isolated from a deep-sea hydrothermal field.</title>
        <authorList>
            <person name="Hirayama H."/>
            <person name="Takaki Y."/>
            <person name="Abe M."/>
            <person name="Miyazaki M."/>
            <person name="Uematsu K."/>
            <person name="Matsui Y."/>
            <person name="Takai K."/>
        </authorList>
    </citation>
    <scope>NUCLEOTIDE SEQUENCE [LARGE SCALE GENOMIC DNA]</scope>
    <source>
        <strain evidence="12">IT-9</strain>
    </source>
</reference>
<keyword evidence="8 9" id="KW-0472">Membrane</keyword>
<evidence type="ECO:0000256" key="7">
    <source>
        <dbReference type="ARBA" id="ARBA00022989"/>
    </source>
</evidence>
<keyword evidence="3 9" id="KW-0812">Transmembrane</keyword>
<dbReference type="GO" id="GO:0005524">
    <property type="term" value="F:ATP binding"/>
    <property type="evidence" value="ECO:0007669"/>
    <property type="project" value="UniProtKB-KW"/>
</dbReference>
<dbReference type="PRINTS" id="PR00120">
    <property type="entry name" value="HATPASE"/>
</dbReference>
<keyword evidence="7 9" id="KW-1133">Transmembrane helix</keyword>
<keyword evidence="4" id="KW-0547">Nucleotide-binding</keyword>
<evidence type="ECO:0000256" key="5">
    <source>
        <dbReference type="ARBA" id="ARBA00022840"/>
    </source>
</evidence>
<evidence type="ECO:0000313" key="11">
    <source>
        <dbReference type="EMBL" id="BCX80636.1"/>
    </source>
</evidence>
<dbReference type="PANTHER" id="PTHR43294">
    <property type="entry name" value="SODIUM/POTASSIUM-TRANSPORTING ATPASE SUBUNIT ALPHA"/>
    <property type="match status" value="1"/>
</dbReference>
<dbReference type="Pfam" id="PF00689">
    <property type="entry name" value="Cation_ATPase_C"/>
    <property type="match status" value="1"/>
</dbReference>
<dbReference type="GO" id="GO:1990573">
    <property type="term" value="P:potassium ion import across plasma membrane"/>
    <property type="evidence" value="ECO:0007669"/>
    <property type="project" value="TreeGrafter"/>
</dbReference>
<keyword evidence="12" id="KW-1185">Reference proteome</keyword>
<dbReference type="SMART" id="SM00831">
    <property type="entry name" value="Cation_ATPase_N"/>
    <property type="match status" value="1"/>
</dbReference>
<evidence type="ECO:0000256" key="4">
    <source>
        <dbReference type="ARBA" id="ARBA00022741"/>
    </source>
</evidence>
<dbReference type="SFLD" id="SFLDS00003">
    <property type="entry name" value="Haloacid_Dehalogenase"/>
    <property type="match status" value="1"/>
</dbReference>
<dbReference type="Pfam" id="PF13246">
    <property type="entry name" value="Cation_ATPase"/>
    <property type="match status" value="1"/>
</dbReference>
<dbReference type="Gene3D" id="2.70.150.10">
    <property type="entry name" value="Calcium-transporting ATPase, cytoplasmic transduction domain A"/>
    <property type="match status" value="1"/>
</dbReference>
<dbReference type="GO" id="GO:1902600">
    <property type="term" value="P:proton transmembrane transport"/>
    <property type="evidence" value="ECO:0007669"/>
    <property type="project" value="TreeGrafter"/>
</dbReference>
<name>A0AAU9BQD5_9GAMM</name>
<evidence type="ECO:0000256" key="9">
    <source>
        <dbReference type="SAM" id="Phobius"/>
    </source>
</evidence>
<evidence type="ECO:0000256" key="6">
    <source>
        <dbReference type="ARBA" id="ARBA00022967"/>
    </source>
</evidence>
<dbReference type="GO" id="GO:0016887">
    <property type="term" value="F:ATP hydrolysis activity"/>
    <property type="evidence" value="ECO:0007669"/>
    <property type="project" value="InterPro"/>
</dbReference>
<dbReference type="GO" id="GO:0005886">
    <property type="term" value="C:plasma membrane"/>
    <property type="evidence" value="ECO:0007669"/>
    <property type="project" value="TreeGrafter"/>
</dbReference>
<dbReference type="InterPro" id="IPR006068">
    <property type="entry name" value="ATPase_P-typ_cation-transptr_C"/>
</dbReference>
<dbReference type="Gene3D" id="3.40.50.1000">
    <property type="entry name" value="HAD superfamily/HAD-like"/>
    <property type="match status" value="1"/>
</dbReference>
<feature type="transmembrane region" description="Helical" evidence="9">
    <location>
        <begin position="155"/>
        <end position="183"/>
    </location>
</feature>
<dbReference type="GO" id="GO:0005391">
    <property type="term" value="F:P-type sodium:potassium-exchanging transporter activity"/>
    <property type="evidence" value="ECO:0007669"/>
    <property type="project" value="TreeGrafter"/>
</dbReference>
<organism evidence="11 12">
    <name type="scientific">Methylomarinovum caldicuralii</name>
    <dbReference type="NCBI Taxonomy" id="438856"/>
    <lineage>
        <taxon>Bacteria</taxon>
        <taxon>Pseudomonadati</taxon>
        <taxon>Pseudomonadota</taxon>
        <taxon>Gammaproteobacteria</taxon>
        <taxon>Methylococcales</taxon>
        <taxon>Methylothermaceae</taxon>
        <taxon>Methylomarinovum</taxon>
    </lineage>
</organism>
<dbReference type="GO" id="GO:0036376">
    <property type="term" value="P:sodium ion export across plasma membrane"/>
    <property type="evidence" value="ECO:0007669"/>
    <property type="project" value="TreeGrafter"/>
</dbReference>
<dbReference type="RefSeq" id="WP_317705601.1">
    <property type="nucleotide sequence ID" value="NZ_AP024714.1"/>
</dbReference>
<dbReference type="GO" id="GO:0030007">
    <property type="term" value="P:intracellular potassium ion homeostasis"/>
    <property type="evidence" value="ECO:0007669"/>
    <property type="project" value="TreeGrafter"/>
</dbReference>
<feature type="domain" description="Cation-transporting P-type ATPase N-terminal" evidence="10">
    <location>
        <begin position="97"/>
        <end position="170"/>
    </location>
</feature>
<dbReference type="SFLD" id="SFLDG00002">
    <property type="entry name" value="C1.7:_P-type_atpase_like"/>
    <property type="match status" value="1"/>
</dbReference>
<evidence type="ECO:0000256" key="8">
    <source>
        <dbReference type="ARBA" id="ARBA00023136"/>
    </source>
</evidence>
<dbReference type="SFLD" id="SFLDF00027">
    <property type="entry name" value="p-type_atpase"/>
    <property type="match status" value="1"/>
</dbReference>
<dbReference type="InterPro" id="IPR044492">
    <property type="entry name" value="P_typ_ATPase_HD_dom"/>
</dbReference>
<dbReference type="Pfam" id="PF00122">
    <property type="entry name" value="E1-E2_ATPase"/>
    <property type="match status" value="1"/>
</dbReference>
<accession>A0AAU9BQD5</accession>
<comment type="similarity">
    <text evidence="2">Belongs to the cation transport ATPase (P-type) (TC 3.A.3) family. Type IIA subfamily.</text>
</comment>